<reference evidence="2 4" key="1">
    <citation type="submission" date="2015-04" db="EMBL/GenBank/DDBJ databases">
        <title>The draft genome sequence of Roseovarius indicus B108T.</title>
        <authorList>
            <person name="Li G."/>
            <person name="Lai Q."/>
            <person name="Shao Z."/>
            <person name="Yan P."/>
        </authorList>
    </citation>
    <scope>NUCLEOTIDE SEQUENCE [LARGE SCALE GENOMIC DNA]</scope>
    <source>
        <strain evidence="2 4">B108</strain>
    </source>
</reference>
<evidence type="ECO:0000313" key="4">
    <source>
        <dbReference type="Proteomes" id="UP000051401"/>
    </source>
</evidence>
<dbReference type="Proteomes" id="UP000051401">
    <property type="component" value="Unassembled WGS sequence"/>
</dbReference>
<keyword evidence="1" id="KW-1133">Transmembrane helix</keyword>
<dbReference type="AlphaFoldDB" id="A0A0T5P4G3"/>
<evidence type="ECO:0000313" key="2">
    <source>
        <dbReference type="EMBL" id="KRS15987.1"/>
    </source>
</evidence>
<keyword evidence="1" id="KW-0472">Membrane</keyword>
<dbReference type="PATRIC" id="fig|540747.5.peg.1907"/>
<dbReference type="STRING" id="540747.SAMN04488031_11363"/>
<feature type="transmembrane region" description="Helical" evidence="1">
    <location>
        <begin position="52"/>
        <end position="70"/>
    </location>
</feature>
<keyword evidence="4" id="KW-1185">Reference proteome</keyword>
<protein>
    <submittedName>
        <fullName evidence="2">Uncharacterized protein</fullName>
    </submittedName>
</protein>
<accession>A0A0T5P4G3</accession>
<evidence type="ECO:0000256" key="1">
    <source>
        <dbReference type="SAM" id="Phobius"/>
    </source>
</evidence>
<proteinExistence type="predicted"/>
<dbReference type="Proteomes" id="UP000325785">
    <property type="component" value="Chromosome"/>
</dbReference>
<dbReference type="EMBL" id="CP031598">
    <property type="protein sequence ID" value="QEW27989.1"/>
    <property type="molecule type" value="Genomic_DNA"/>
</dbReference>
<dbReference type="EMBL" id="LAXI01000017">
    <property type="protein sequence ID" value="KRS15987.1"/>
    <property type="molecule type" value="Genomic_DNA"/>
</dbReference>
<dbReference type="RefSeq" id="WP_057819121.1">
    <property type="nucleotide sequence ID" value="NZ_CP031598.1"/>
</dbReference>
<organism evidence="2 4">
    <name type="scientific">Roseovarius indicus</name>
    <dbReference type="NCBI Taxonomy" id="540747"/>
    <lineage>
        <taxon>Bacteria</taxon>
        <taxon>Pseudomonadati</taxon>
        <taxon>Pseudomonadota</taxon>
        <taxon>Alphaproteobacteria</taxon>
        <taxon>Rhodobacterales</taxon>
        <taxon>Roseobacteraceae</taxon>
        <taxon>Roseovarius</taxon>
    </lineage>
</organism>
<keyword evidence="1" id="KW-0812">Transmembrane</keyword>
<gene>
    <name evidence="3" type="ORF">RIdsm_03814</name>
    <name evidence="2" type="ORF">XM52_20715</name>
</gene>
<name>A0A0T5P4G3_9RHOB</name>
<evidence type="ECO:0000313" key="5">
    <source>
        <dbReference type="Proteomes" id="UP000325785"/>
    </source>
</evidence>
<sequence length="71" mass="7341">MARLLMLVILALALVALAGFAVSAMTRAARDATSMGREMVLTTRGTSVQKIAYAALFILMLGVTSGLLGGL</sequence>
<reference evidence="3 5" key="2">
    <citation type="submission" date="2018-08" db="EMBL/GenBank/DDBJ databases">
        <title>Genetic Globetrotter - A new plasmid hitch-hiking vast phylogenetic and geographic distances.</title>
        <authorList>
            <person name="Vollmers J."/>
            <person name="Petersen J."/>
        </authorList>
    </citation>
    <scope>NUCLEOTIDE SEQUENCE [LARGE SCALE GENOMIC DNA]</scope>
    <source>
        <strain evidence="3 5">DSM 26383</strain>
    </source>
</reference>
<dbReference type="OrthoDB" id="7746060at2"/>
<dbReference type="KEGG" id="rid:RIdsm_03814"/>
<evidence type="ECO:0000313" key="3">
    <source>
        <dbReference type="EMBL" id="QEW27989.1"/>
    </source>
</evidence>